<dbReference type="AlphaFoldDB" id="A0A494XX52"/>
<proteinExistence type="predicted"/>
<accession>A0A494XX52</accession>
<keyword evidence="5 7" id="KW-1133">Transmembrane helix</keyword>
<dbReference type="GO" id="GO:0055085">
    <property type="term" value="P:transmembrane transport"/>
    <property type="evidence" value="ECO:0007669"/>
    <property type="project" value="InterPro"/>
</dbReference>
<feature type="transmembrane region" description="Helical" evidence="7">
    <location>
        <begin position="80"/>
        <end position="98"/>
    </location>
</feature>
<feature type="transmembrane region" description="Helical" evidence="7">
    <location>
        <begin position="110"/>
        <end position="129"/>
    </location>
</feature>
<evidence type="ECO:0000259" key="8">
    <source>
        <dbReference type="PROSITE" id="PS50928"/>
    </source>
</evidence>
<evidence type="ECO:0000313" key="10">
    <source>
        <dbReference type="Proteomes" id="UP000282076"/>
    </source>
</evidence>
<reference evidence="9 10" key="1">
    <citation type="submission" date="2018-10" db="EMBL/GenBank/DDBJ databases">
        <title>Cohnella sp. M2MS4P-1, whole genome shotgun sequence.</title>
        <authorList>
            <person name="Tuo L."/>
        </authorList>
    </citation>
    <scope>NUCLEOTIDE SEQUENCE [LARGE SCALE GENOMIC DNA]</scope>
    <source>
        <strain evidence="9 10">M2MS4P-1</strain>
    </source>
</reference>
<feature type="transmembrane region" description="Helical" evidence="7">
    <location>
        <begin position="141"/>
        <end position="162"/>
    </location>
</feature>
<dbReference type="EMBL" id="RBZM01000004">
    <property type="protein sequence ID" value="RKP55154.1"/>
    <property type="molecule type" value="Genomic_DNA"/>
</dbReference>
<evidence type="ECO:0000313" key="9">
    <source>
        <dbReference type="EMBL" id="RKP55154.1"/>
    </source>
</evidence>
<protein>
    <submittedName>
        <fullName evidence="9">Carbohydrate ABC transporter permease</fullName>
    </submittedName>
</protein>
<evidence type="ECO:0000256" key="7">
    <source>
        <dbReference type="SAM" id="Phobius"/>
    </source>
</evidence>
<dbReference type="PROSITE" id="PS50928">
    <property type="entry name" value="ABC_TM1"/>
    <property type="match status" value="1"/>
</dbReference>
<feature type="transmembrane region" description="Helical" evidence="7">
    <location>
        <begin position="183"/>
        <end position="208"/>
    </location>
</feature>
<dbReference type="Proteomes" id="UP000282076">
    <property type="component" value="Unassembled WGS sequence"/>
</dbReference>
<evidence type="ECO:0000256" key="2">
    <source>
        <dbReference type="ARBA" id="ARBA00022448"/>
    </source>
</evidence>
<evidence type="ECO:0000256" key="4">
    <source>
        <dbReference type="ARBA" id="ARBA00022692"/>
    </source>
</evidence>
<dbReference type="SUPFAM" id="SSF161098">
    <property type="entry name" value="MetI-like"/>
    <property type="match status" value="1"/>
</dbReference>
<keyword evidence="3" id="KW-1003">Cell membrane</keyword>
<dbReference type="CDD" id="cd06261">
    <property type="entry name" value="TM_PBP2"/>
    <property type="match status" value="1"/>
</dbReference>
<comment type="subcellular location">
    <subcellularLocation>
        <location evidence="1">Cell membrane</location>
        <topology evidence="1">Multi-pass membrane protein</topology>
    </subcellularLocation>
</comment>
<keyword evidence="6 7" id="KW-0472">Membrane</keyword>
<sequence length="292" mass="32897">MKRSAGKITFDYLNMTILFLISLLCLFPYIHILAVSLSSSASVAEGKVTFWPVDFTMNSYNFVASGSRFMTAFGISAKRVLLGVVIYMIITAITAYPLSKEDRRFKSRTVYVWYFVVTMFVSGGLIPTFLVVRSTGLMDSIWALILPGAVQIFNIVILLNFLRGLPKELEESSFLDGGGHLTYFLRIALPLSVPCLMTLTLFTIVYHWNAWFDGLIYINSPDRYPLQTYIQMNVIEPGRRVRDITDLDVLKTVSQSTLRAAEVLVTSIPVLLAYPFIQKYFITGITLGSVKE</sequence>
<comment type="caution">
    <text evidence="9">The sequence shown here is derived from an EMBL/GenBank/DDBJ whole genome shotgun (WGS) entry which is preliminary data.</text>
</comment>
<organism evidence="9 10">
    <name type="scientific">Cohnella endophytica</name>
    <dbReference type="NCBI Taxonomy" id="2419778"/>
    <lineage>
        <taxon>Bacteria</taxon>
        <taxon>Bacillati</taxon>
        <taxon>Bacillota</taxon>
        <taxon>Bacilli</taxon>
        <taxon>Bacillales</taxon>
        <taxon>Paenibacillaceae</taxon>
        <taxon>Cohnella</taxon>
    </lineage>
</organism>
<name>A0A494XX52_9BACL</name>
<feature type="domain" description="ABC transmembrane type-1" evidence="8">
    <location>
        <begin position="73"/>
        <end position="276"/>
    </location>
</feature>
<gene>
    <name evidence="9" type="ORF">D7Z26_08000</name>
</gene>
<dbReference type="PANTHER" id="PTHR43744:SF9">
    <property type="entry name" value="POLYGALACTURONAN_RHAMNOGALACTURONAN TRANSPORT SYSTEM PERMEASE PROTEIN YTCP"/>
    <property type="match status" value="1"/>
</dbReference>
<dbReference type="GO" id="GO:0005886">
    <property type="term" value="C:plasma membrane"/>
    <property type="evidence" value="ECO:0007669"/>
    <property type="project" value="UniProtKB-SubCell"/>
</dbReference>
<keyword evidence="4 7" id="KW-0812">Transmembrane</keyword>
<keyword evidence="2" id="KW-0813">Transport</keyword>
<dbReference type="InterPro" id="IPR035906">
    <property type="entry name" value="MetI-like_sf"/>
</dbReference>
<dbReference type="Gene3D" id="1.10.3720.10">
    <property type="entry name" value="MetI-like"/>
    <property type="match status" value="1"/>
</dbReference>
<keyword evidence="10" id="KW-1185">Reference proteome</keyword>
<evidence type="ECO:0000256" key="5">
    <source>
        <dbReference type="ARBA" id="ARBA00022989"/>
    </source>
</evidence>
<feature type="transmembrane region" description="Helical" evidence="7">
    <location>
        <begin position="12"/>
        <end position="32"/>
    </location>
</feature>
<evidence type="ECO:0000256" key="3">
    <source>
        <dbReference type="ARBA" id="ARBA00022475"/>
    </source>
</evidence>
<evidence type="ECO:0000256" key="6">
    <source>
        <dbReference type="ARBA" id="ARBA00023136"/>
    </source>
</evidence>
<dbReference type="OrthoDB" id="9810086at2"/>
<dbReference type="PANTHER" id="PTHR43744">
    <property type="entry name" value="ABC TRANSPORTER PERMEASE PROTEIN MG189-RELATED-RELATED"/>
    <property type="match status" value="1"/>
</dbReference>
<evidence type="ECO:0000256" key="1">
    <source>
        <dbReference type="ARBA" id="ARBA00004651"/>
    </source>
</evidence>
<dbReference type="InterPro" id="IPR000515">
    <property type="entry name" value="MetI-like"/>
</dbReference>